<evidence type="ECO:0000313" key="10">
    <source>
        <dbReference type="Proteomes" id="UP000613401"/>
    </source>
</evidence>
<evidence type="ECO:0000256" key="1">
    <source>
        <dbReference type="ARBA" id="ARBA00004123"/>
    </source>
</evidence>
<keyword evidence="4" id="KW-0804">Transcription</keyword>
<evidence type="ECO:0000313" key="9">
    <source>
        <dbReference type="EMBL" id="KAF3803696.1"/>
    </source>
</evidence>
<sequence length="387" mass="43390">MAPIFLPEGAIVTNHTMAPITPSQAELDRRRIVGINKETVTDVTSTDYPGTYPGEDHSWDLEKFAENFRIQFHHNSQHDASFSLIGVDASIANAFRRTLIAEIPTVAIENVYIENNTSVIQDEVLAHRLGLIPFTGNPEGIHNFLKWYRKPEDGGKGSFDYNTVQLRLRIECTRNPDASPNEKDPNVAFNHASVYAKDIEFVPSGRQIEFFSGEDAIRPVNPDILIAKLRPGQCIELDMHMHKGIGADHAKFSPVATASYRLMPTITITRPILGQDAEKFAKCFPKGVIGIEKVTKKEAAVAGSGYEGHEGEKKAVVKDAMKDTVSRECLRHAEFDGKVKLGRVRDHFIFSIESTGQWDSDQLFLESVKQFKTRCIRLEQQVINMVR</sequence>
<proteinExistence type="inferred from homology"/>
<dbReference type="GO" id="GO:0005736">
    <property type="term" value="C:RNA polymerase I complex"/>
    <property type="evidence" value="ECO:0007669"/>
    <property type="project" value="UniProtKB-ARBA"/>
</dbReference>
<dbReference type="GO" id="GO:0005666">
    <property type="term" value="C:RNA polymerase III complex"/>
    <property type="evidence" value="ECO:0007669"/>
    <property type="project" value="TreeGrafter"/>
</dbReference>
<reference evidence="9" key="1">
    <citation type="journal article" date="2020" name="Phytopathology">
        <title>Genome sequence and comparative analysis of Colletotrichum gloeosporioides isolated from Liriodendron leaves.</title>
        <authorList>
            <person name="Fu F.F."/>
            <person name="Hao Z."/>
            <person name="Wang P."/>
            <person name="Lu Y."/>
            <person name="Xue L.J."/>
            <person name="Wei G."/>
            <person name="Tian Y."/>
            <person name="Baishi H."/>
            <person name="Xu H."/>
            <person name="Shi J."/>
            <person name="Cheng T."/>
            <person name="Wang G."/>
            <person name="Yi Y."/>
            <person name="Chen J."/>
        </authorList>
    </citation>
    <scope>NUCLEOTIDE SEQUENCE</scope>
    <source>
        <strain evidence="9">Lc1</strain>
    </source>
</reference>
<evidence type="ECO:0000256" key="5">
    <source>
        <dbReference type="ARBA" id="ARBA00023242"/>
    </source>
</evidence>
<dbReference type="GO" id="GO:0046983">
    <property type="term" value="F:protein dimerization activity"/>
    <property type="evidence" value="ECO:0007669"/>
    <property type="project" value="InterPro"/>
</dbReference>
<dbReference type="GO" id="GO:0006383">
    <property type="term" value="P:transcription by RNA polymerase III"/>
    <property type="evidence" value="ECO:0007669"/>
    <property type="project" value="UniProtKB-ARBA"/>
</dbReference>
<dbReference type="SUPFAM" id="SSF56553">
    <property type="entry name" value="Insert subdomain of RNA polymerase alpha subunit"/>
    <property type="match status" value="1"/>
</dbReference>
<dbReference type="Gene3D" id="3.30.1360.10">
    <property type="entry name" value="RNA polymerase, RBP11-like subunit"/>
    <property type="match status" value="1"/>
</dbReference>
<protein>
    <recommendedName>
        <fullName evidence="2">DNA-directed RNA polymerases I and III subunit RPAC1</fullName>
    </recommendedName>
    <alternativeName>
        <fullName evidence="7">DNA-directed RNA polymerases I and III 40 kDa polypeptide</fullName>
    </alternativeName>
</protein>
<dbReference type="GO" id="GO:0006362">
    <property type="term" value="P:transcription elongation by RNA polymerase I"/>
    <property type="evidence" value="ECO:0007669"/>
    <property type="project" value="UniProtKB-ARBA"/>
</dbReference>
<name>A0A8H4CH09_COLGL</name>
<dbReference type="Gene3D" id="2.170.120.12">
    <property type="entry name" value="DNA-directed RNA polymerase, insert domain"/>
    <property type="match status" value="1"/>
</dbReference>
<feature type="domain" description="DNA-directed RNA polymerase RpoA/D/Rpb3-type" evidence="8">
    <location>
        <begin position="79"/>
        <end position="381"/>
    </location>
</feature>
<gene>
    <name evidence="9" type="ORF">GCG54_00004873</name>
</gene>
<dbReference type="GO" id="GO:0003677">
    <property type="term" value="F:DNA binding"/>
    <property type="evidence" value="ECO:0007669"/>
    <property type="project" value="InterPro"/>
</dbReference>
<keyword evidence="10" id="KW-1185">Reference proteome</keyword>
<dbReference type="EMBL" id="WVTB01000054">
    <property type="protein sequence ID" value="KAF3803696.1"/>
    <property type="molecule type" value="Genomic_DNA"/>
</dbReference>
<dbReference type="Pfam" id="PF01000">
    <property type="entry name" value="RNA_pol_A_bac"/>
    <property type="match status" value="1"/>
</dbReference>
<dbReference type="GO" id="GO:0003899">
    <property type="term" value="F:DNA-directed RNA polymerase activity"/>
    <property type="evidence" value="ECO:0007669"/>
    <property type="project" value="InterPro"/>
</dbReference>
<dbReference type="AlphaFoldDB" id="A0A8H4CH09"/>
<dbReference type="InterPro" id="IPR050518">
    <property type="entry name" value="Rpo3/RPB3_RNA_Pol_subunit"/>
</dbReference>
<dbReference type="CDD" id="cd07032">
    <property type="entry name" value="RNAP_I_II_AC40"/>
    <property type="match status" value="1"/>
</dbReference>
<comment type="subcellular location">
    <subcellularLocation>
        <location evidence="1">Nucleus</location>
    </subcellularLocation>
</comment>
<keyword evidence="3 9" id="KW-0240">DNA-directed RNA polymerase</keyword>
<dbReference type="InterPro" id="IPR033901">
    <property type="entry name" value="RNAPI/III_AC40"/>
</dbReference>
<keyword evidence="5" id="KW-0539">Nucleus</keyword>
<dbReference type="InterPro" id="IPR036643">
    <property type="entry name" value="RNApol_insert_sf"/>
</dbReference>
<dbReference type="InterPro" id="IPR022842">
    <property type="entry name" value="RNAP_Rpo3/Rpb3/RPAC1"/>
</dbReference>
<dbReference type="SUPFAM" id="SSF55257">
    <property type="entry name" value="RBP11-like subunits of RNA polymerase"/>
    <property type="match status" value="1"/>
</dbReference>
<reference evidence="9" key="2">
    <citation type="submission" date="2020-03" db="EMBL/GenBank/DDBJ databases">
        <authorList>
            <person name="Fu F.-F."/>
            <person name="Chen J."/>
        </authorList>
    </citation>
    <scope>NUCLEOTIDE SEQUENCE</scope>
    <source>
        <strain evidence="9">Lc1</strain>
    </source>
</reference>
<dbReference type="Proteomes" id="UP000613401">
    <property type="component" value="Unassembled WGS sequence"/>
</dbReference>
<dbReference type="PANTHER" id="PTHR11800">
    <property type="entry name" value="DNA-DIRECTED RNA POLYMERASE"/>
    <property type="match status" value="1"/>
</dbReference>
<evidence type="ECO:0000259" key="8">
    <source>
        <dbReference type="SMART" id="SM00662"/>
    </source>
</evidence>
<accession>A0A8H4CH09</accession>
<evidence type="ECO:0000256" key="2">
    <source>
        <dbReference type="ARBA" id="ARBA00022083"/>
    </source>
</evidence>
<evidence type="ECO:0000256" key="6">
    <source>
        <dbReference type="ARBA" id="ARBA00025804"/>
    </source>
</evidence>
<dbReference type="PROSITE" id="PS00446">
    <property type="entry name" value="RNA_POL_D_30KD"/>
    <property type="match status" value="1"/>
</dbReference>
<dbReference type="InterPro" id="IPR011263">
    <property type="entry name" value="DNA-dir_RNA_pol_RpoA/D/Rpb3"/>
</dbReference>
<dbReference type="HAMAP" id="MF_00320">
    <property type="entry name" value="RNApol_arch_Rpo3"/>
    <property type="match status" value="1"/>
</dbReference>
<dbReference type="GeneID" id="69012025"/>
<comment type="caution">
    <text evidence="9">The sequence shown here is derived from an EMBL/GenBank/DDBJ whole genome shotgun (WGS) entry which is preliminary data.</text>
</comment>
<dbReference type="Pfam" id="PF01193">
    <property type="entry name" value="RNA_pol_L"/>
    <property type="match status" value="1"/>
</dbReference>
<dbReference type="PANTHER" id="PTHR11800:SF13">
    <property type="entry name" value="DNA-DIRECTED RNA POLYMERASES I AND III SUBUNIT RPAC1"/>
    <property type="match status" value="1"/>
</dbReference>
<organism evidence="9 10">
    <name type="scientific">Colletotrichum gloeosporioides</name>
    <name type="common">Anthracnose fungus</name>
    <name type="synonym">Glomerella cingulata</name>
    <dbReference type="NCBI Taxonomy" id="474922"/>
    <lineage>
        <taxon>Eukaryota</taxon>
        <taxon>Fungi</taxon>
        <taxon>Dikarya</taxon>
        <taxon>Ascomycota</taxon>
        <taxon>Pezizomycotina</taxon>
        <taxon>Sordariomycetes</taxon>
        <taxon>Hypocreomycetidae</taxon>
        <taxon>Glomerellales</taxon>
        <taxon>Glomerellaceae</taxon>
        <taxon>Colletotrichum</taxon>
        <taxon>Colletotrichum gloeosporioides species complex</taxon>
    </lineage>
</organism>
<evidence type="ECO:0000256" key="7">
    <source>
        <dbReference type="ARBA" id="ARBA00081520"/>
    </source>
</evidence>
<dbReference type="InterPro" id="IPR001514">
    <property type="entry name" value="DNA-dir_RNA_pol_30-40kDasu_CS"/>
</dbReference>
<dbReference type="RefSeq" id="XP_045262855.1">
    <property type="nucleotide sequence ID" value="XM_045404912.1"/>
</dbReference>
<dbReference type="SMART" id="SM00662">
    <property type="entry name" value="RPOLD"/>
    <property type="match status" value="1"/>
</dbReference>
<evidence type="ECO:0000256" key="3">
    <source>
        <dbReference type="ARBA" id="ARBA00022478"/>
    </source>
</evidence>
<dbReference type="NCBIfam" id="NF001988">
    <property type="entry name" value="PRK00783.1"/>
    <property type="match status" value="1"/>
</dbReference>
<dbReference type="FunFam" id="3.30.1360.10:FF:000005">
    <property type="entry name" value="Dna-directed rna polymerases i and iii subunit"/>
    <property type="match status" value="1"/>
</dbReference>
<comment type="similarity">
    <text evidence="6">Belongs to the archaeal Rpo3/eukaryotic RPB3 RNA polymerase subunit family.</text>
</comment>
<dbReference type="FunFam" id="2.170.120.12:FF:000003">
    <property type="entry name" value="Dna-directed rna polymerases i and iii subunit"/>
    <property type="match status" value="1"/>
</dbReference>
<dbReference type="InterPro" id="IPR011262">
    <property type="entry name" value="DNA-dir_RNA_pol_insert"/>
</dbReference>
<dbReference type="InterPro" id="IPR036603">
    <property type="entry name" value="RBP11-like"/>
</dbReference>
<evidence type="ECO:0000256" key="4">
    <source>
        <dbReference type="ARBA" id="ARBA00023163"/>
    </source>
</evidence>